<feature type="compositionally biased region" description="Basic and acidic residues" evidence="1">
    <location>
        <begin position="118"/>
        <end position="150"/>
    </location>
</feature>
<proteinExistence type="predicted"/>
<dbReference type="InterPro" id="IPR037151">
    <property type="entry name" value="AlkB-like_sf"/>
</dbReference>
<accession>A0ABD3MAT5</accession>
<evidence type="ECO:0000256" key="1">
    <source>
        <dbReference type="SAM" id="MobiDB-lite"/>
    </source>
</evidence>
<feature type="compositionally biased region" description="Basic and acidic residues" evidence="1">
    <location>
        <begin position="95"/>
        <end position="104"/>
    </location>
</feature>
<feature type="region of interest" description="Disordered" evidence="1">
    <location>
        <begin position="214"/>
        <end position="233"/>
    </location>
</feature>
<dbReference type="SUPFAM" id="SSF51197">
    <property type="entry name" value="Clavaminate synthase-like"/>
    <property type="match status" value="1"/>
</dbReference>
<evidence type="ECO:0000313" key="2">
    <source>
        <dbReference type="EMBL" id="KAL3761079.1"/>
    </source>
</evidence>
<feature type="compositionally biased region" description="Basic residues" evidence="1">
    <location>
        <begin position="486"/>
        <end position="502"/>
    </location>
</feature>
<feature type="region of interest" description="Disordered" evidence="1">
    <location>
        <begin position="95"/>
        <end position="196"/>
    </location>
</feature>
<name>A0ABD3MAT5_9STRA</name>
<dbReference type="Gene3D" id="2.60.120.590">
    <property type="entry name" value="Alpha-ketoglutarate-dependent dioxygenase AlkB-like"/>
    <property type="match status" value="1"/>
</dbReference>
<dbReference type="EMBL" id="JALLBG020000160">
    <property type="protein sequence ID" value="KAL3761079.1"/>
    <property type="molecule type" value="Genomic_DNA"/>
</dbReference>
<sequence length="502" mass="56768">MDRPLTASRRRYNHDGRSRSRSRERGDHYRGGGGRGDRGPLLLLRERSRDRSDRGHTNANANANDGPPPPTNEYYGPRRMSREEECHYYDRRVSDHRDDGRWDTNRGNQQQQQLQQRHLGDSFGDRRMMKNDDDGRGGRRESSGERDEFALHGGGGGGHNTHRHHQHGGGSGGGRGRGGGGHQQRQARTDAPSHLPVRHHYQINPNAKLDEQLQNLSEPTPPNEDPRGNDPMKRITAKAKNRGNGMNTESFDPASTLVRPDLRVWVGSKDKDQFDKPLKHDDVVMVPELFGPESDWSLYYTLISELRYLQKENVRDAEWISWHEGAHLISKAPQGSPTFEKVVNRIAEYFKIQKSSIGTRFNWYRDSTDWKPFHHDSAAFNPKRAKTQNITVGVSFGATRELAFLRASSLENGDKVKIYFPQTNNGVFSFGRDVNILWKHGINALPESEQDGKGRISIILWGLAEGVKEEGGSPPLLGSDGQGPHGQRRNGTHGKHHGDRRR</sequence>
<keyword evidence="3" id="KW-1185">Reference proteome</keyword>
<feature type="region of interest" description="Disordered" evidence="1">
    <location>
        <begin position="1"/>
        <end position="77"/>
    </location>
</feature>
<feature type="compositionally biased region" description="Gly residues" evidence="1">
    <location>
        <begin position="168"/>
        <end position="182"/>
    </location>
</feature>
<protein>
    <recommendedName>
        <fullName evidence="4">Fe2OG dioxygenase domain-containing protein</fullName>
    </recommendedName>
</protein>
<gene>
    <name evidence="2" type="ORF">ACHAWU_006485</name>
</gene>
<feature type="compositionally biased region" description="Basic and acidic residues" evidence="1">
    <location>
        <begin position="224"/>
        <end position="233"/>
    </location>
</feature>
<organism evidence="2 3">
    <name type="scientific">Discostella pseudostelligera</name>
    <dbReference type="NCBI Taxonomy" id="259834"/>
    <lineage>
        <taxon>Eukaryota</taxon>
        <taxon>Sar</taxon>
        <taxon>Stramenopiles</taxon>
        <taxon>Ochrophyta</taxon>
        <taxon>Bacillariophyta</taxon>
        <taxon>Coscinodiscophyceae</taxon>
        <taxon>Thalassiosirophycidae</taxon>
        <taxon>Stephanodiscales</taxon>
        <taxon>Stephanodiscaceae</taxon>
        <taxon>Discostella</taxon>
    </lineage>
</organism>
<comment type="caution">
    <text evidence="2">The sequence shown here is derived from an EMBL/GenBank/DDBJ whole genome shotgun (WGS) entry which is preliminary data.</text>
</comment>
<feature type="region of interest" description="Disordered" evidence="1">
    <location>
        <begin position="470"/>
        <end position="502"/>
    </location>
</feature>
<dbReference type="AlphaFoldDB" id="A0ABD3MAT5"/>
<reference evidence="2 3" key="1">
    <citation type="submission" date="2024-10" db="EMBL/GenBank/DDBJ databases">
        <title>Updated reference genomes for cyclostephanoid diatoms.</title>
        <authorList>
            <person name="Roberts W.R."/>
            <person name="Alverson A.J."/>
        </authorList>
    </citation>
    <scope>NUCLEOTIDE SEQUENCE [LARGE SCALE GENOMIC DNA]</scope>
    <source>
        <strain evidence="2 3">AJA232-27</strain>
    </source>
</reference>
<dbReference type="PANTHER" id="PTHR42256">
    <property type="entry name" value="OXOGLUTARATE/IRON-DEPENDENT DIOXYGENASE"/>
    <property type="match status" value="1"/>
</dbReference>
<dbReference type="PANTHER" id="PTHR42256:SF1">
    <property type="entry name" value="FE2OG DIOXYGENASE DOMAIN-CONTAINING PROTEIN"/>
    <property type="match status" value="1"/>
</dbReference>
<feature type="compositionally biased region" description="Basic and acidic residues" evidence="1">
    <location>
        <begin position="13"/>
        <end position="56"/>
    </location>
</feature>
<evidence type="ECO:0000313" key="3">
    <source>
        <dbReference type="Proteomes" id="UP001530293"/>
    </source>
</evidence>
<evidence type="ECO:0008006" key="4">
    <source>
        <dbReference type="Google" id="ProtNLM"/>
    </source>
</evidence>
<dbReference type="Proteomes" id="UP001530293">
    <property type="component" value="Unassembled WGS sequence"/>
</dbReference>